<dbReference type="CDD" id="cd00371">
    <property type="entry name" value="HMA"/>
    <property type="match status" value="1"/>
</dbReference>
<reference evidence="3 4" key="1">
    <citation type="journal article" date="2018" name="Nat. Biotechnol.">
        <title>A standardized bacterial taxonomy based on genome phylogeny substantially revises the tree of life.</title>
        <authorList>
            <person name="Parks D.H."/>
            <person name="Chuvochina M."/>
            <person name="Waite D.W."/>
            <person name="Rinke C."/>
            <person name="Skarshewski A."/>
            <person name="Chaumeil P.A."/>
            <person name="Hugenholtz P."/>
        </authorList>
    </citation>
    <scope>NUCLEOTIDE SEQUENCE [LARGE SCALE GENOMIC DNA]</scope>
    <source>
        <strain evidence="3">UBA10707</strain>
    </source>
</reference>
<dbReference type="GO" id="GO:0046872">
    <property type="term" value="F:metal ion binding"/>
    <property type="evidence" value="ECO:0007669"/>
    <property type="project" value="UniProtKB-KW"/>
</dbReference>
<dbReference type="Gene3D" id="3.30.70.100">
    <property type="match status" value="1"/>
</dbReference>
<evidence type="ECO:0000259" key="2">
    <source>
        <dbReference type="PROSITE" id="PS50846"/>
    </source>
</evidence>
<dbReference type="SUPFAM" id="SSF55008">
    <property type="entry name" value="HMA, heavy metal-associated domain"/>
    <property type="match status" value="1"/>
</dbReference>
<keyword evidence="1" id="KW-0479">Metal-binding</keyword>
<evidence type="ECO:0000313" key="3">
    <source>
        <dbReference type="EMBL" id="HBP30051.1"/>
    </source>
</evidence>
<dbReference type="PROSITE" id="PS50846">
    <property type="entry name" value="HMA_2"/>
    <property type="match status" value="1"/>
</dbReference>
<dbReference type="AlphaFoldDB" id="A0A356LHJ2"/>
<organism evidence="3 4">
    <name type="scientific">Advenella kashmirensis</name>
    <dbReference type="NCBI Taxonomy" id="310575"/>
    <lineage>
        <taxon>Bacteria</taxon>
        <taxon>Pseudomonadati</taxon>
        <taxon>Pseudomonadota</taxon>
        <taxon>Betaproteobacteria</taxon>
        <taxon>Burkholderiales</taxon>
        <taxon>Alcaligenaceae</taxon>
    </lineage>
</organism>
<dbReference type="EMBL" id="DOEK01000028">
    <property type="protein sequence ID" value="HBP30051.1"/>
    <property type="molecule type" value="Genomic_DNA"/>
</dbReference>
<proteinExistence type="predicted"/>
<gene>
    <name evidence="3" type="ORF">DD666_11610</name>
</gene>
<dbReference type="InterPro" id="IPR006121">
    <property type="entry name" value="HMA_dom"/>
</dbReference>
<dbReference type="Pfam" id="PF00403">
    <property type="entry name" value="HMA"/>
    <property type="match status" value="1"/>
</dbReference>
<dbReference type="FunFam" id="3.30.70.100:FF:000001">
    <property type="entry name" value="ATPase copper transporting beta"/>
    <property type="match status" value="1"/>
</dbReference>
<evidence type="ECO:0000313" key="4">
    <source>
        <dbReference type="Proteomes" id="UP000264036"/>
    </source>
</evidence>
<dbReference type="Proteomes" id="UP000264036">
    <property type="component" value="Unassembled WGS sequence"/>
</dbReference>
<evidence type="ECO:0000256" key="1">
    <source>
        <dbReference type="ARBA" id="ARBA00022723"/>
    </source>
</evidence>
<protein>
    <submittedName>
        <fullName evidence="3">Copper-binding protein</fullName>
    </submittedName>
</protein>
<dbReference type="InterPro" id="IPR036163">
    <property type="entry name" value="HMA_dom_sf"/>
</dbReference>
<feature type="domain" description="HMA" evidence="2">
    <location>
        <begin position="4"/>
        <end position="69"/>
    </location>
</feature>
<accession>A0A356LHJ2</accession>
<sequence length="70" mass="7142">MSTNVIKARVEGMTCDKCVAHVTHALESVPGVVSAQVSLAGASADIVANDSVTAQQLADTVKSAGYVLRV</sequence>
<name>A0A356LHJ2_9BURK</name>
<comment type="caution">
    <text evidence="3">The sequence shown here is derived from an EMBL/GenBank/DDBJ whole genome shotgun (WGS) entry which is preliminary data.</text>
</comment>